<evidence type="ECO:0008006" key="2">
    <source>
        <dbReference type="Google" id="ProtNLM"/>
    </source>
</evidence>
<reference evidence="1" key="1">
    <citation type="submission" date="2015-09" db="EMBL/GenBank/DDBJ databases">
        <title>Draft Genome Sequences of Two Novel Amoeba-resistant Intranuclear Bacteria, Candidatus Berkiella cookevillensis and Candidatus Berkiella aquae.</title>
        <authorList>
            <person name="Mehari Y.T."/>
            <person name="Arivett B.A."/>
            <person name="Farone A.L."/>
            <person name="Gunderson J.H."/>
            <person name="Farone M.B."/>
        </authorList>
    </citation>
    <scope>NUCLEOTIDE SEQUENCE [LARGE SCALE GENOMIC DNA]</scope>
    <source>
        <strain evidence="1">CC99</strain>
    </source>
</reference>
<dbReference type="AlphaFoldDB" id="A0A0Q9YH69"/>
<dbReference type="EMBL" id="LKHV01000001">
    <property type="protein sequence ID" value="KRG19933.1"/>
    <property type="molecule type" value="Genomic_DNA"/>
</dbReference>
<name>A0A0Q9YH69_9GAMM</name>
<accession>A0A0Q9YH69</accession>
<comment type="caution">
    <text evidence="1">The sequence shown here is derived from an EMBL/GenBank/DDBJ whole genome shotgun (WGS) entry which is preliminary data.</text>
</comment>
<proteinExistence type="predicted"/>
<organism evidence="1">
    <name type="scientific">Candidatus Berkiella cookevillensis</name>
    <dbReference type="NCBI Taxonomy" id="437022"/>
    <lineage>
        <taxon>Bacteria</taxon>
        <taxon>Pseudomonadati</taxon>
        <taxon>Pseudomonadota</taxon>
        <taxon>Gammaproteobacteria</taxon>
        <taxon>Candidatus Berkiellales</taxon>
        <taxon>Candidatus Berkiellaceae</taxon>
        <taxon>Candidatus Berkiella</taxon>
    </lineage>
</organism>
<protein>
    <recommendedName>
        <fullName evidence="2">Lipoprotein</fullName>
    </recommendedName>
</protein>
<sequence length="110" mass="13695">MKIPKLLFVLGATVVISGCEALSTKSNYYRTSSVDYYQPVSSYIVTERRYVHPYYNNRYRHYEYRSSVSPYNSYYYEYDYSAPRDPFRYYYQHRSPDHYSQYHSYWHRRY</sequence>
<evidence type="ECO:0000313" key="1">
    <source>
        <dbReference type="EMBL" id="KRG19933.1"/>
    </source>
</evidence>
<dbReference type="PROSITE" id="PS51257">
    <property type="entry name" value="PROKAR_LIPOPROTEIN"/>
    <property type="match status" value="1"/>
</dbReference>
<gene>
    <name evidence="1" type="ORF">CC99x_00154</name>
</gene>